<name>A0ABR2RWS2_9ROSI</name>
<feature type="signal peptide" evidence="1">
    <location>
        <begin position="1"/>
        <end position="21"/>
    </location>
</feature>
<gene>
    <name evidence="2" type="ORF">V6N11_079904</name>
</gene>
<dbReference type="Proteomes" id="UP001396334">
    <property type="component" value="Unassembled WGS sequence"/>
</dbReference>
<keyword evidence="3" id="KW-1185">Reference proteome</keyword>
<keyword evidence="1" id="KW-0732">Signal</keyword>
<protein>
    <submittedName>
        <fullName evidence="2">Uncharacterized protein</fullName>
    </submittedName>
</protein>
<evidence type="ECO:0000313" key="2">
    <source>
        <dbReference type="EMBL" id="KAK9017425.1"/>
    </source>
</evidence>
<sequence>MDRKQSSLLVSMVIWIGSLVGDRIPPFIGGYECHFPFKNKIKDRLPNVQALTFSIDEGWTVARCGSKQGRCQSRNHSKQEARSGITLMATPGLISTRGSLLSFFRRCDRRLLSKLLYTFKSTPIYGAARLEESDTDLFQSLSLGQSKEGQDSNLHSTDHEPDKLTITLPRFFPLFFIVVSPCKSMTFFSYDNTLPLYGLPELNKTGRKTSSGLGMIT</sequence>
<accession>A0ABR2RWS2</accession>
<evidence type="ECO:0000313" key="3">
    <source>
        <dbReference type="Proteomes" id="UP001396334"/>
    </source>
</evidence>
<feature type="chain" id="PRO_5047128719" evidence="1">
    <location>
        <begin position="22"/>
        <end position="217"/>
    </location>
</feature>
<proteinExistence type="predicted"/>
<evidence type="ECO:0000256" key="1">
    <source>
        <dbReference type="SAM" id="SignalP"/>
    </source>
</evidence>
<dbReference type="EMBL" id="JBBPBN010000020">
    <property type="protein sequence ID" value="KAK9017425.1"/>
    <property type="molecule type" value="Genomic_DNA"/>
</dbReference>
<reference evidence="2 3" key="1">
    <citation type="journal article" date="2024" name="G3 (Bethesda)">
        <title>Genome assembly of Hibiscus sabdariffa L. provides insights into metabolisms of medicinal natural products.</title>
        <authorList>
            <person name="Kim T."/>
        </authorList>
    </citation>
    <scope>NUCLEOTIDE SEQUENCE [LARGE SCALE GENOMIC DNA]</scope>
    <source>
        <strain evidence="2">TK-2024</strain>
        <tissue evidence="2">Old leaves</tissue>
    </source>
</reference>
<comment type="caution">
    <text evidence="2">The sequence shown here is derived from an EMBL/GenBank/DDBJ whole genome shotgun (WGS) entry which is preliminary data.</text>
</comment>
<organism evidence="2 3">
    <name type="scientific">Hibiscus sabdariffa</name>
    <name type="common">roselle</name>
    <dbReference type="NCBI Taxonomy" id="183260"/>
    <lineage>
        <taxon>Eukaryota</taxon>
        <taxon>Viridiplantae</taxon>
        <taxon>Streptophyta</taxon>
        <taxon>Embryophyta</taxon>
        <taxon>Tracheophyta</taxon>
        <taxon>Spermatophyta</taxon>
        <taxon>Magnoliopsida</taxon>
        <taxon>eudicotyledons</taxon>
        <taxon>Gunneridae</taxon>
        <taxon>Pentapetalae</taxon>
        <taxon>rosids</taxon>
        <taxon>malvids</taxon>
        <taxon>Malvales</taxon>
        <taxon>Malvaceae</taxon>
        <taxon>Malvoideae</taxon>
        <taxon>Hibiscus</taxon>
    </lineage>
</organism>